<keyword evidence="7" id="KW-1006">Bacterial flagellum protein export</keyword>
<evidence type="ECO:0000256" key="1">
    <source>
        <dbReference type="ARBA" id="ARBA00003041"/>
    </source>
</evidence>
<name>I3Y611_THIV6</name>
<dbReference type="KEGG" id="tvi:Thivi_0360"/>
<dbReference type="Pfam" id="PF02108">
    <property type="entry name" value="FliH"/>
    <property type="match status" value="1"/>
</dbReference>
<feature type="region of interest" description="Disordered" evidence="8">
    <location>
        <begin position="236"/>
        <end position="263"/>
    </location>
</feature>
<evidence type="ECO:0000256" key="2">
    <source>
        <dbReference type="ARBA" id="ARBA00006602"/>
    </source>
</evidence>
<proteinExistence type="inferred from homology"/>
<dbReference type="HOGENOM" id="CLU_062625_4_0_6"/>
<feature type="region of interest" description="Disordered" evidence="8">
    <location>
        <begin position="1"/>
        <end position="41"/>
    </location>
</feature>
<keyword evidence="10" id="KW-0966">Cell projection</keyword>
<comment type="function">
    <text evidence="1">Needed for flagellar regrowth and assembly.</text>
</comment>
<gene>
    <name evidence="10" type="ordered locus">Thivi_0360</name>
</gene>
<dbReference type="SUPFAM" id="SSF160527">
    <property type="entry name" value="V-type ATPase subunit E-like"/>
    <property type="match status" value="1"/>
</dbReference>
<sequence length="263" mass="28848">MNRSRSGLAEQMFPDAQRWMPPDVTTPPLCEPEPEPEPLVHRPTADELAAIEEAARAAGAEAGFEAGYREGLEQALQEAGEERDARLARETELRTLQEATLQETIAALEGIAADLADPLARSADDLEPELLMLVETLAKRVVMDELRQRPDLIARVLRQALAQLPSRNRPLRVHVHPDDQAILDAYANSIGESLTWLADPAIERGGCLIESGASRIDARLETRLRQSIDAIWGELAQPMESAPAEPPEAQMEVPPEAPLENDA</sequence>
<feature type="domain" description="Flagellar assembly protein FliH/Type III secretion system HrpE" evidence="9">
    <location>
        <begin position="103"/>
        <end position="226"/>
    </location>
</feature>
<dbReference type="EMBL" id="CP003154">
    <property type="protein sequence ID" value="AFL72429.1"/>
    <property type="molecule type" value="Genomic_DNA"/>
</dbReference>
<dbReference type="eggNOG" id="COG1317">
    <property type="taxonomic scope" value="Bacteria"/>
</dbReference>
<dbReference type="GO" id="GO:0005829">
    <property type="term" value="C:cytosol"/>
    <property type="evidence" value="ECO:0007669"/>
    <property type="project" value="TreeGrafter"/>
</dbReference>
<keyword evidence="5" id="KW-1005">Bacterial flagellum biogenesis</keyword>
<evidence type="ECO:0000256" key="7">
    <source>
        <dbReference type="ARBA" id="ARBA00023225"/>
    </source>
</evidence>
<evidence type="ECO:0000256" key="5">
    <source>
        <dbReference type="ARBA" id="ARBA00022795"/>
    </source>
</evidence>
<keyword evidence="4" id="KW-0813">Transport</keyword>
<evidence type="ECO:0000256" key="6">
    <source>
        <dbReference type="ARBA" id="ARBA00022927"/>
    </source>
</evidence>
<dbReference type="STRING" id="765911.Thivi_0360"/>
<protein>
    <recommendedName>
        <fullName evidence="3">Flagellar assembly protein FliH</fullName>
    </recommendedName>
</protein>
<keyword evidence="6" id="KW-0653">Protein transport</keyword>
<keyword evidence="10" id="KW-0969">Cilium</keyword>
<accession>I3Y611</accession>
<comment type="similarity">
    <text evidence="2">Belongs to the FliH family.</text>
</comment>
<organism evidence="10 11">
    <name type="scientific">Thiocystis violascens (strain ATCC 17096 / DSM 198 / 6111)</name>
    <name type="common">Chromatium violascens</name>
    <dbReference type="NCBI Taxonomy" id="765911"/>
    <lineage>
        <taxon>Bacteria</taxon>
        <taxon>Pseudomonadati</taxon>
        <taxon>Pseudomonadota</taxon>
        <taxon>Gammaproteobacteria</taxon>
        <taxon>Chromatiales</taxon>
        <taxon>Chromatiaceae</taxon>
        <taxon>Thiocystis</taxon>
    </lineage>
</organism>
<evidence type="ECO:0000256" key="4">
    <source>
        <dbReference type="ARBA" id="ARBA00022448"/>
    </source>
</evidence>
<evidence type="ECO:0000256" key="3">
    <source>
        <dbReference type="ARBA" id="ARBA00016507"/>
    </source>
</evidence>
<dbReference type="InterPro" id="IPR018035">
    <property type="entry name" value="Flagellar_FliH/T3SS_HrpE"/>
</dbReference>
<dbReference type="AlphaFoldDB" id="I3Y611"/>
<evidence type="ECO:0000256" key="8">
    <source>
        <dbReference type="SAM" id="MobiDB-lite"/>
    </source>
</evidence>
<dbReference type="PANTHER" id="PTHR34982:SF1">
    <property type="entry name" value="FLAGELLAR ASSEMBLY PROTEIN FLIH"/>
    <property type="match status" value="1"/>
</dbReference>
<evidence type="ECO:0000259" key="9">
    <source>
        <dbReference type="Pfam" id="PF02108"/>
    </source>
</evidence>
<feature type="compositionally biased region" description="Low complexity" evidence="8">
    <location>
        <begin position="236"/>
        <end position="254"/>
    </location>
</feature>
<dbReference type="Proteomes" id="UP000006062">
    <property type="component" value="Chromosome"/>
</dbReference>
<dbReference type="InterPro" id="IPR051472">
    <property type="entry name" value="T3SS_Stator/FliH"/>
</dbReference>
<keyword evidence="10" id="KW-0282">Flagellum</keyword>
<dbReference type="GO" id="GO:0044781">
    <property type="term" value="P:bacterial-type flagellum organization"/>
    <property type="evidence" value="ECO:0007669"/>
    <property type="project" value="UniProtKB-KW"/>
</dbReference>
<keyword evidence="11" id="KW-1185">Reference proteome</keyword>
<evidence type="ECO:0000313" key="11">
    <source>
        <dbReference type="Proteomes" id="UP000006062"/>
    </source>
</evidence>
<dbReference type="PANTHER" id="PTHR34982">
    <property type="entry name" value="YOP PROTEINS TRANSLOCATION PROTEIN L"/>
    <property type="match status" value="1"/>
</dbReference>
<reference evidence="10 11" key="1">
    <citation type="submission" date="2012-06" db="EMBL/GenBank/DDBJ databases">
        <title>Complete sequence of Thiocystis violascens DSM 198.</title>
        <authorList>
            <consortium name="US DOE Joint Genome Institute"/>
            <person name="Lucas S."/>
            <person name="Han J."/>
            <person name="Lapidus A."/>
            <person name="Cheng J.-F."/>
            <person name="Goodwin L."/>
            <person name="Pitluck S."/>
            <person name="Peters L."/>
            <person name="Ovchinnikova G."/>
            <person name="Teshima H."/>
            <person name="Detter J.C."/>
            <person name="Han C."/>
            <person name="Tapia R."/>
            <person name="Land M."/>
            <person name="Hauser L."/>
            <person name="Kyrpides N."/>
            <person name="Ivanova N."/>
            <person name="Pagani I."/>
            <person name="Vogl K."/>
            <person name="Liu Z."/>
            <person name="Frigaard N.-U."/>
            <person name="Bryant D."/>
            <person name="Woyke T."/>
        </authorList>
    </citation>
    <scope>NUCLEOTIDE SEQUENCE [LARGE SCALE GENOMIC DNA]</scope>
    <source>
        <strain evidence="11">ATCC 17096 / DSM 198 / 6111</strain>
    </source>
</reference>
<evidence type="ECO:0000313" key="10">
    <source>
        <dbReference type="EMBL" id="AFL72429.1"/>
    </source>
</evidence>
<dbReference type="GO" id="GO:0015031">
    <property type="term" value="P:protein transport"/>
    <property type="evidence" value="ECO:0007669"/>
    <property type="project" value="UniProtKB-KW"/>
</dbReference>